<evidence type="ECO:0000256" key="1">
    <source>
        <dbReference type="ARBA" id="ARBA00000799"/>
    </source>
</evidence>
<comment type="similarity">
    <text evidence="2">Belongs to the isochorismate synthase family.</text>
</comment>
<evidence type="ECO:0000256" key="5">
    <source>
        <dbReference type="ARBA" id="ARBA00041564"/>
    </source>
</evidence>
<dbReference type="EC" id="5.4.4.2" evidence="3"/>
<organism evidence="7 8">
    <name type="scientific">Moorena producens PAL-8-15-08-1</name>
    <dbReference type="NCBI Taxonomy" id="1458985"/>
    <lineage>
        <taxon>Bacteria</taxon>
        <taxon>Bacillati</taxon>
        <taxon>Cyanobacteriota</taxon>
        <taxon>Cyanophyceae</taxon>
        <taxon>Coleofasciculales</taxon>
        <taxon>Coleofasciculaceae</taxon>
        <taxon>Moorena</taxon>
    </lineage>
</organism>
<comment type="catalytic activity">
    <reaction evidence="1">
        <text>chorismate = isochorismate</text>
        <dbReference type="Rhea" id="RHEA:18985"/>
        <dbReference type="ChEBI" id="CHEBI:29748"/>
        <dbReference type="ChEBI" id="CHEBI:29780"/>
        <dbReference type="EC" id="5.4.4.2"/>
    </reaction>
</comment>
<dbReference type="InterPro" id="IPR005801">
    <property type="entry name" value="ADC_synthase"/>
</dbReference>
<dbReference type="PANTHER" id="PTHR42839:SF2">
    <property type="entry name" value="ISOCHORISMATE SYNTHASE ENTC"/>
    <property type="match status" value="1"/>
</dbReference>
<dbReference type="RefSeq" id="WP_070393559.1">
    <property type="nucleotide sequence ID" value="NZ_CP017599.1"/>
</dbReference>
<dbReference type="SUPFAM" id="SSF56322">
    <property type="entry name" value="ADC synthase"/>
    <property type="match status" value="1"/>
</dbReference>
<keyword evidence="4" id="KW-0413">Isomerase</keyword>
<dbReference type="PANTHER" id="PTHR42839">
    <property type="entry name" value="ISOCHORISMATE SYNTHASE ENTC"/>
    <property type="match status" value="1"/>
</dbReference>
<dbReference type="InterPro" id="IPR004561">
    <property type="entry name" value="IsoChor_synthase"/>
</dbReference>
<dbReference type="KEGG" id="mpro:BJP34_18155"/>
<dbReference type="NCBIfam" id="TIGR00543">
    <property type="entry name" value="isochor_syn"/>
    <property type="match status" value="1"/>
</dbReference>
<dbReference type="Proteomes" id="UP000177870">
    <property type="component" value="Chromosome"/>
</dbReference>
<evidence type="ECO:0000259" key="6">
    <source>
        <dbReference type="Pfam" id="PF00425"/>
    </source>
</evidence>
<gene>
    <name evidence="7" type="ORF">BJP34_18155</name>
</gene>
<evidence type="ECO:0000256" key="2">
    <source>
        <dbReference type="ARBA" id="ARBA00005297"/>
    </source>
</evidence>
<dbReference type="InterPro" id="IPR015890">
    <property type="entry name" value="Chorismate_C"/>
</dbReference>
<accession>A0A1D8TTY4</accession>
<proteinExistence type="inferred from homology"/>
<dbReference type="EMBL" id="CP017599">
    <property type="protein sequence ID" value="AOX01109.1"/>
    <property type="molecule type" value="Genomic_DNA"/>
</dbReference>
<dbReference type="OrthoDB" id="9803598at2"/>
<evidence type="ECO:0000313" key="8">
    <source>
        <dbReference type="Proteomes" id="UP000177870"/>
    </source>
</evidence>
<feature type="domain" description="Chorismate-utilising enzyme C-terminal" evidence="6">
    <location>
        <begin position="220"/>
        <end position="473"/>
    </location>
</feature>
<name>A0A1D8TTY4_9CYAN</name>
<evidence type="ECO:0000256" key="4">
    <source>
        <dbReference type="ARBA" id="ARBA00023235"/>
    </source>
</evidence>
<dbReference type="AlphaFoldDB" id="A0A1D8TTY4"/>
<dbReference type="Pfam" id="PF00425">
    <property type="entry name" value="Chorismate_bind"/>
    <property type="match status" value="1"/>
</dbReference>
<dbReference type="GO" id="GO:0008909">
    <property type="term" value="F:isochorismate synthase activity"/>
    <property type="evidence" value="ECO:0007669"/>
    <property type="project" value="UniProtKB-EC"/>
</dbReference>
<evidence type="ECO:0000256" key="3">
    <source>
        <dbReference type="ARBA" id="ARBA00012824"/>
    </source>
</evidence>
<dbReference type="STRING" id="1458985.BJP34_18155"/>
<reference evidence="8" key="1">
    <citation type="submission" date="2016-10" db="EMBL/GenBank/DDBJ databases">
        <title>Comparative genomics uncovers the prolific and rare metabolic potential of the cyanobacterial genus Moorea.</title>
        <authorList>
            <person name="Leao T."/>
            <person name="Castelao G."/>
            <person name="Korobeynikov A."/>
            <person name="Monroe E.A."/>
            <person name="Podell S."/>
            <person name="Glukhov E."/>
            <person name="Allen E."/>
            <person name="Gerwick W.H."/>
            <person name="Gerwick L."/>
        </authorList>
    </citation>
    <scope>NUCLEOTIDE SEQUENCE [LARGE SCALE GENOMIC DNA]</scope>
    <source>
        <strain evidence="8">PAL-8-15-08-1</strain>
    </source>
</reference>
<evidence type="ECO:0000313" key="7">
    <source>
        <dbReference type="EMBL" id="AOX01109.1"/>
    </source>
</evidence>
<protein>
    <recommendedName>
        <fullName evidence="3">isochorismate synthase</fullName>
        <ecNumber evidence="3">5.4.4.2</ecNumber>
    </recommendedName>
    <alternativeName>
        <fullName evidence="5">Isochorismate mutase</fullName>
    </alternativeName>
</protein>
<sequence>MSVIPCPAHLFHEAKELHQFLLACQKKSQKQGIAKIASISQEISPLDPLAVFQAIRDRAAPFAATPEPLHFYFENRSNQKSIVAIDAAVSIKLAGEQRFYKAQRFIDSCLANTIISGKMDQRLAGPHFFCSFTFFGDKFNINNPFPSATIFIPRWQISLCQSRCVVVANLEINSQVNLDWLVESLGRQFNLITSSGRLLYCFTGKANHHQFLKQDSKKAKDFKLSVSSALKSIQANQFSKIVLSQAVDVVSPIPFNLVDSLDNLRHNYPDCYIFSISNGKGKNFIGASPERLISIYDHQLVTDALAGSAPRGQTPAEDADLANQLLSSEKERREHNAVSEFIIQRLCQLGLELDFSPSPQLLKLSNIQHLWTPIKAALPADVNPLDIIAKLHPTPAVAGVPTKIACEQIRHYETFDRSLYAAPLGWIDYQGNSEFIVGIRSALIAGNHARLYAGAGIVAGSDPNKELAEINLKLMVLLKALV</sequence>
<dbReference type="Gene3D" id="3.60.120.10">
    <property type="entry name" value="Anthranilate synthase"/>
    <property type="match status" value="1"/>
</dbReference>